<name>A0A9P4NMU6_9PEZI</name>
<protein>
    <submittedName>
        <fullName evidence="3">Uncharacterized protein</fullName>
    </submittedName>
</protein>
<dbReference type="OrthoDB" id="4207724at2759"/>
<keyword evidence="2" id="KW-0812">Transmembrane</keyword>
<proteinExistence type="predicted"/>
<keyword evidence="2" id="KW-0472">Membrane</keyword>
<feature type="compositionally biased region" description="Low complexity" evidence="1">
    <location>
        <begin position="265"/>
        <end position="279"/>
    </location>
</feature>
<gene>
    <name evidence="3" type="ORF">EJ08DRAFT_324827</name>
</gene>
<evidence type="ECO:0000313" key="4">
    <source>
        <dbReference type="Proteomes" id="UP000800235"/>
    </source>
</evidence>
<dbReference type="Proteomes" id="UP000800235">
    <property type="component" value="Unassembled WGS sequence"/>
</dbReference>
<dbReference type="EMBL" id="MU007054">
    <property type="protein sequence ID" value="KAF2428695.1"/>
    <property type="molecule type" value="Genomic_DNA"/>
</dbReference>
<organism evidence="3 4">
    <name type="scientific">Tothia fuscella</name>
    <dbReference type="NCBI Taxonomy" id="1048955"/>
    <lineage>
        <taxon>Eukaryota</taxon>
        <taxon>Fungi</taxon>
        <taxon>Dikarya</taxon>
        <taxon>Ascomycota</taxon>
        <taxon>Pezizomycotina</taxon>
        <taxon>Dothideomycetes</taxon>
        <taxon>Pleosporomycetidae</taxon>
        <taxon>Venturiales</taxon>
        <taxon>Cylindrosympodiaceae</taxon>
        <taxon>Tothia</taxon>
    </lineage>
</organism>
<feature type="compositionally biased region" description="Basic and acidic residues" evidence="1">
    <location>
        <begin position="204"/>
        <end position="247"/>
    </location>
</feature>
<evidence type="ECO:0000256" key="1">
    <source>
        <dbReference type="SAM" id="MobiDB-lite"/>
    </source>
</evidence>
<keyword evidence="2" id="KW-1133">Transmembrane helix</keyword>
<sequence length="400" mass="42940">MDSISYTTIIGWSVVIAASGAVYLYNKNSGRPPFRSPRARAASYLPEPSSQGSKKENARNKRATTKPKPASASTSAEPVFTDNTPEKKEDTAWAKNLAQLKAGTNLNVAKSSASKKPKTVKQKKANEAAERSGASSITGTEGEETPSPAPSPSLPAEEEHTAPSGNDVSDMLETPTAGPKVLKLTESNAPERKPKQQRAAAPVETKKDRQNREKAEKKKLQREEDEKIRKALEEKQRRTAREARGEPAKNGISAKPPTNGAWKSGTNGTNGVNGDDTPTSNGGLLDTFVPEIVESKPAQVVRNATNAAQDWWAGEKRTEQEQLQQVLEQDPNSWTAVAPKKSKKKATRPADTPQESTGKSNNRYHNPIEDDNSSNTSGAPSVKAPSEADSERAAVGTVAN</sequence>
<feature type="region of interest" description="Disordered" evidence="1">
    <location>
        <begin position="27"/>
        <end position="400"/>
    </location>
</feature>
<accession>A0A9P4NMU6</accession>
<keyword evidence="4" id="KW-1185">Reference proteome</keyword>
<reference evidence="3" key="1">
    <citation type="journal article" date="2020" name="Stud. Mycol.">
        <title>101 Dothideomycetes genomes: a test case for predicting lifestyles and emergence of pathogens.</title>
        <authorList>
            <person name="Haridas S."/>
            <person name="Albert R."/>
            <person name="Binder M."/>
            <person name="Bloem J."/>
            <person name="Labutti K."/>
            <person name="Salamov A."/>
            <person name="Andreopoulos B."/>
            <person name="Baker S."/>
            <person name="Barry K."/>
            <person name="Bills G."/>
            <person name="Bluhm B."/>
            <person name="Cannon C."/>
            <person name="Castanera R."/>
            <person name="Culley D."/>
            <person name="Daum C."/>
            <person name="Ezra D."/>
            <person name="Gonzalez J."/>
            <person name="Henrissat B."/>
            <person name="Kuo A."/>
            <person name="Liang C."/>
            <person name="Lipzen A."/>
            <person name="Lutzoni F."/>
            <person name="Magnuson J."/>
            <person name="Mondo S."/>
            <person name="Nolan M."/>
            <person name="Ohm R."/>
            <person name="Pangilinan J."/>
            <person name="Park H.-J."/>
            <person name="Ramirez L."/>
            <person name="Alfaro M."/>
            <person name="Sun H."/>
            <person name="Tritt A."/>
            <person name="Yoshinaga Y."/>
            <person name="Zwiers L.-H."/>
            <person name="Turgeon B."/>
            <person name="Goodwin S."/>
            <person name="Spatafora J."/>
            <person name="Crous P."/>
            <person name="Grigoriev I."/>
        </authorList>
    </citation>
    <scope>NUCLEOTIDE SEQUENCE</scope>
    <source>
        <strain evidence="3">CBS 130266</strain>
    </source>
</reference>
<evidence type="ECO:0000256" key="2">
    <source>
        <dbReference type="SAM" id="Phobius"/>
    </source>
</evidence>
<feature type="compositionally biased region" description="Basic residues" evidence="1">
    <location>
        <begin position="113"/>
        <end position="123"/>
    </location>
</feature>
<comment type="caution">
    <text evidence="3">The sequence shown here is derived from an EMBL/GenBank/DDBJ whole genome shotgun (WGS) entry which is preliminary data.</text>
</comment>
<dbReference type="AlphaFoldDB" id="A0A9P4NMU6"/>
<feature type="compositionally biased region" description="Polar residues" evidence="1">
    <location>
        <begin position="353"/>
        <end position="364"/>
    </location>
</feature>
<feature type="transmembrane region" description="Helical" evidence="2">
    <location>
        <begin position="6"/>
        <end position="25"/>
    </location>
</feature>
<feature type="compositionally biased region" description="Polar residues" evidence="1">
    <location>
        <begin position="102"/>
        <end position="112"/>
    </location>
</feature>
<dbReference type="CDD" id="cd22249">
    <property type="entry name" value="UDM1_RNF168_RNF169-like"/>
    <property type="match status" value="1"/>
</dbReference>
<evidence type="ECO:0000313" key="3">
    <source>
        <dbReference type="EMBL" id="KAF2428695.1"/>
    </source>
</evidence>